<organism evidence="1">
    <name type="scientific">marine sediment metagenome</name>
    <dbReference type="NCBI Taxonomy" id="412755"/>
    <lineage>
        <taxon>unclassified sequences</taxon>
        <taxon>metagenomes</taxon>
        <taxon>ecological metagenomes</taxon>
    </lineage>
</organism>
<accession>A0A0F9J0V5</accession>
<dbReference type="AlphaFoldDB" id="A0A0F9J0V5"/>
<evidence type="ECO:0000313" key="1">
    <source>
        <dbReference type="EMBL" id="KKM26029.1"/>
    </source>
</evidence>
<name>A0A0F9J0V5_9ZZZZ</name>
<protein>
    <submittedName>
        <fullName evidence="1">Uncharacterized protein</fullName>
    </submittedName>
</protein>
<dbReference type="EMBL" id="LAZR01012590">
    <property type="protein sequence ID" value="KKM26029.1"/>
    <property type="molecule type" value="Genomic_DNA"/>
</dbReference>
<reference evidence="1" key="1">
    <citation type="journal article" date="2015" name="Nature">
        <title>Complex archaea that bridge the gap between prokaryotes and eukaryotes.</title>
        <authorList>
            <person name="Spang A."/>
            <person name="Saw J.H."/>
            <person name="Jorgensen S.L."/>
            <person name="Zaremba-Niedzwiedzka K."/>
            <person name="Martijn J."/>
            <person name="Lind A.E."/>
            <person name="van Eijk R."/>
            <person name="Schleper C."/>
            <person name="Guy L."/>
            <person name="Ettema T.J."/>
        </authorList>
    </citation>
    <scope>NUCLEOTIDE SEQUENCE</scope>
</reference>
<comment type="caution">
    <text evidence="1">The sequence shown here is derived from an EMBL/GenBank/DDBJ whole genome shotgun (WGS) entry which is preliminary data.</text>
</comment>
<gene>
    <name evidence="1" type="ORF">LCGC14_1589060</name>
</gene>
<sequence length="40" mass="4568">MQLSIAERMNLLVLTTVTERRGSLDLLRLLREFSAETGFS</sequence>
<proteinExistence type="predicted"/>
<feature type="non-terminal residue" evidence="1">
    <location>
        <position position="40"/>
    </location>
</feature>